<reference evidence="1 2" key="1">
    <citation type="submission" date="2020-02" db="EMBL/GenBank/DDBJ databases">
        <title>A chromosome-scale genome assembly of the black bullhead catfish (Ameiurus melas).</title>
        <authorList>
            <person name="Wen M."/>
            <person name="Zham M."/>
            <person name="Cabau C."/>
            <person name="Klopp C."/>
            <person name="Donnadieu C."/>
            <person name="Roques C."/>
            <person name="Bouchez O."/>
            <person name="Lampietro C."/>
            <person name="Jouanno E."/>
            <person name="Herpin A."/>
            <person name="Louis A."/>
            <person name="Berthelot C."/>
            <person name="Parey E."/>
            <person name="Roest-Crollius H."/>
            <person name="Braasch I."/>
            <person name="Postlethwait J."/>
            <person name="Robinson-Rechavi M."/>
            <person name="Echchiki A."/>
            <person name="Begum T."/>
            <person name="Montfort J."/>
            <person name="Schartl M."/>
            <person name="Bobe J."/>
            <person name="Guiguen Y."/>
        </authorList>
    </citation>
    <scope>NUCLEOTIDE SEQUENCE [LARGE SCALE GENOMIC DNA]</scope>
    <source>
        <strain evidence="1">M_S1</strain>
        <tissue evidence="1">Blood</tissue>
    </source>
</reference>
<feature type="non-terminal residue" evidence="1">
    <location>
        <position position="1"/>
    </location>
</feature>
<dbReference type="EMBL" id="JAAGNN010000002">
    <property type="protein sequence ID" value="KAF4093053.1"/>
    <property type="molecule type" value="Genomic_DNA"/>
</dbReference>
<sequence>MQQVGCFRTPKNKRCHFVEEKDCSDLWHRFREYISWVPKEPFGSSLSFSPRPLLLLLYAQLGVRLLFQRAQGWQQVV</sequence>
<accession>A0A7J6BD71</accession>
<dbReference type="AlphaFoldDB" id="A0A7J6BD71"/>
<evidence type="ECO:0000313" key="1">
    <source>
        <dbReference type="EMBL" id="KAF4093053.1"/>
    </source>
</evidence>
<evidence type="ECO:0000313" key="2">
    <source>
        <dbReference type="Proteomes" id="UP000593565"/>
    </source>
</evidence>
<gene>
    <name evidence="1" type="ORF">AMELA_G00028310</name>
</gene>
<comment type="caution">
    <text evidence="1">The sequence shown here is derived from an EMBL/GenBank/DDBJ whole genome shotgun (WGS) entry which is preliminary data.</text>
</comment>
<dbReference type="Proteomes" id="UP000593565">
    <property type="component" value="Unassembled WGS sequence"/>
</dbReference>
<organism evidence="1 2">
    <name type="scientific">Ameiurus melas</name>
    <name type="common">Black bullhead</name>
    <name type="synonym">Silurus melas</name>
    <dbReference type="NCBI Taxonomy" id="219545"/>
    <lineage>
        <taxon>Eukaryota</taxon>
        <taxon>Metazoa</taxon>
        <taxon>Chordata</taxon>
        <taxon>Craniata</taxon>
        <taxon>Vertebrata</taxon>
        <taxon>Euteleostomi</taxon>
        <taxon>Actinopterygii</taxon>
        <taxon>Neopterygii</taxon>
        <taxon>Teleostei</taxon>
        <taxon>Ostariophysi</taxon>
        <taxon>Siluriformes</taxon>
        <taxon>Ictaluridae</taxon>
        <taxon>Ameiurus</taxon>
    </lineage>
</organism>
<keyword evidence="2" id="KW-1185">Reference proteome</keyword>
<proteinExistence type="predicted"/>
<name>A0A7J6BD71_AMEME</name>
<protein>
    <submittedName>
        <fullName evidence="1">Uncharacterized protein</fullName>
    </submittedName>
</protein>